<dbReference type="NCBIfam" id="TIGR01891">
    <property type="entry name" value="amidohydrolases"/>
    <property type="match status" value="1"/>
</dbReference>
<dbReference type="SUPFAM" id="SSF53187">
    <property type="entry name" value="Zn-dependent exopeptidases"/>
    <property type="match status" value="1"/>
</dbReference>
<dbReference type="PANTHER" id="PTHR30575">
    <property type="entry name" value="PEPTIDASE M20"/>
    <property type="match status" value="1"/>
</dbReference>
<dbReference type="Gene3D" id="3.30.70.360">
    <property type="match status" value="1"/>
</dbReference>
<dbReference type="PIRSF" id="PIRSF037226">
    <property type="entry name" value="Amidohydrolase_ACY1L2_prd"/>
    <property type="match status" value="1"/>
</dbReference>
<reference evidence="4 5" key="1">
    <citation type="submission" date="2019-09" db="EMBL/GenBank/DDBJ databases">
        <authorList>
            <consortium name="DOE Joint Genome Institute"/>
            <person name="Mondo S.J."/>
            <person name="Navarro-Mendoza M.I."/>
            <person name="Perez-Arques C."/>
            <person name="Panchal S."/>
            <person name="Nicolas F.E."/>
            <person name="Ganguly P."/>
            <person name="Pangilinan J."/>
            <person name="Grigoriev I."/>
            <person name="Heitman J."/>
            <person name="Sanya K."/>
            <person name="Garre V."/>
        </authorList>
    </citation>
    <scope>NUCLEOTIDE SEQUENCE [LARGE SCALE GENOMIC DNA]</scope>
    <source>
        <strain evidence="4 5">MU402</strain>
    </source>
</reference>
<dbReference type="Proteomes" id="UP000469890">
    <property type="component" value="Unassembled WGS sequence"/>
</dbReference>
<comment type="similarity">
    <text evidence="1 2">Belongs to the peptidase M20A family.</text>
</comment>
<gene>
    <name evidence="4" type="ORF">FB192DRAFT_1303005</name>
</gene>
<feature type="domain" description="Peptidase M20 dimerisation" evidence="3">
    <location>
        <begin position="177"/>
        <end position="265"/>
    </location>
</feature>
<name>A0A8H4F2K5_MUCCL</name>
<protein>
    <recommendedName>
        <fullName evidence="2">Peptidase M20 domain-containing protein 2</fullName>
    </recommendedName>
</protein>
<organism evidence="4 5">
    <name type="scientific">Mucor circinelloides f. lusitanicus</name>
    <name type="common">Mucor racemosus var. lusitanicus</name>
    <dbReference type="NCBI Taxonomy" id="29924"/>
    <lineage>
        <taxon>Eukaryota</taxon>
        <taxon>Fungi</taxon>
        <taxon>Fungi incertae sedis</taxon>
        <taxon>Mucoromycota</taxon>
        <taxon>Mucoromycotina</taxon>
        <taxon>Mucoromycetes</taxon>
        <taxon>Mucorales</taxon>
        <taxon>Mucorineae</taxon>
        <taxon>Mucoraceae</taxon>
        <taxon>Mucor</taxon>
    </lineage>
</organism>
<dbReference type="FunFam" id="3.30.70.360:FF:000004">
    <property type="entry name" value="Peptidase M20 domain-containing protein 2"/>
    <property type="match status" value="1"/>
</dbReference>
<evidence type="ECO:0000259" key="3">
    <source>
        <dbReference type="Pfam" id="PF07687"/>
    </source>
</evidence>
<evidence type="ECO:0000256" key="2">
    <source>
        <dbReference type="PIRNR" id="PIRNR037226"/>
    </source>
</evidence>
<proteinExistence type="inferred from homology"/>
<dbReference type="InterPro" id="IPR017439">
    <property type="entry name" value="Amidohydrolase"/>
</dbReference>
<dbReference type="InterPro" id="IPR017144">
    <property type="entry name" value="Xaa-Arg_dipeptidase"/>
</dbReference>
<dbReference type="InterPro" id="IPR011650">
    <property type="entry name" value="Peptidase_M20_dimer"/>
</dbReference>
<evidence type="ECO:0000313" key="4">
    <source>
        <dbReference type="EMBL" id="KAF1801603.1"/>
    </source>
</evidence>
<dbReference type="SUPFAM" id="SSF55031">
    <property type="entry name" value="Bacterial exopeptidase dimerisation domain"/>
    <property type="match status" value="1"/>
</dbReference>
<evidence type="ECO:0000313" key="5">
    <source>
        <dbReference type="Proteomes" id="UP000469890"/>
    </source>
</evidence>
<dbReference type="Gene3D" id="3.40.630.10">
    <property type="entry name" value="Zn peptidases"/>
    <property type="match status" value="1"/>
</dbReference>
<dbReference type="Pfam" id="PF07687">
    <property type="entry name" value="M20_dimer"/>
    <property type="match status" value="1"/>
</dbReference>
<dbReference type="PANTHER" id="PTHR30575:SF0">
    <property type="entry name" value="XAA-ARG DIPEPTIDASE"/>
    <property type="match status" value="1"/>
</dbReference>
<dbReference type="GO" id="GO:0016805">
    <property type="term" value="F:dipeptidase activity"/>
    <property type="evidence" value="ECO:0007669"/>
    <property type="project" value="InterPro"/>
</dbReference>
<comment type="caution">
    <text evidence="4">The sequence shown here is derived from an EMBL/GenBank/DDBJ whole genome shotgun (WGS) entry which is preliminary data.</text>
</comment>
<dbReference type="AlphaFoldDB" id="A0A8H4F2K5"/>
<dbReference type="CDD" id="cd05672">
    <property type="entry name" value="M20_ACY1L2-like"/>
    <property type="match status" value="1"/>
</dbReference>
<dbReference type="EMBL" id="JAAECE010000004">
    <property type="protein sequence ID" value="KAF1801603.1"/>
    <property type="molecule type" value="Genomic_DNA"/>
</dbReference>
<dbReference type="Pfam" id="PF01546">
    <property type="entry name" value="Peptidase_M20"/>
    <property type="match status" value="1"/>
</dbReference>
<sequence>MMSSNIKQSIESTIESIDKELREISLKIHENPELGDQEFHACKILSDYMEEKGFQVKREVAGLKTSFLATFSNSESGRRVGFASEYDALPGIGHACGHNLIAIQGVACAVSVKALMDSNMVQGTVVLFGTPAEESSSGKINFVKAGLIKDNVDVALMLHPMAQDVLYGRLLAMDNIEIEYFGKPAHASMAPWEGVNALDAMVQAITSLGLMRQQILPTDRVHGIITNGGEAPNVIPSYVSASYRARSLTKNQLKSLKTRVEQCFKGSAYASGCEVKVKWREMGPIDDVFMNDAMTANFKSYMEEEGITYKDRTVEEQIIVASTDFGNVSYTVPSIHPMYAIHTDAGNHTKEFTDASKTEIAHKDTLRASKCLAMTAADILTDEGLYKQVVADFEKGKPQ</sequence>
<evidence type="ECO:0000256" key="1">
    <source>
        <dbReference type="ARBA" id="ARBA00006247"/>
    </source>
</evidence>
<dbReference type="InterPro" id="IPR052030">
    <property type="entry name" value="Peptidase_M20/M20A_hydrolases"/>
</dbReference>
<dbReference type="InterPro" id="IPR002933">
    <property type="entry name" value="Peptidase_M20"/>
</dbReference>
<accession>A0A8H4F2K5</accession>
<dbReference type="InterPro" id="IPR036264">
    <property type="entry name" value="Bact_exopeptidase_dim_dom"/>
</dbReference>